<evidence type="ECO:0000313" key="3">
    <source>
        <dbReference type="EMBL" id="RCW44045.1"/>
    </source>
</evidence>
<keyword evidence="2" id="KW-0472">Membrane</keyword>
<feature type="transmembrane region" description="Helical" evidence="2">
    <location>
        <begin position="119"/>
        <end position="141"/>
    </location>
</feature>
<keyword evidence="2" id="KW-1133">Transmembrane helix</keyword>
<protein>
    <recommendedName>
        <fullName evidence="5">DUF308 domain-containing protein</fullName>
    </recommendedName>
</protein>
<feature type="transmembrane region" description="Helical" evidence="2">
    <location>
        <begin position="95"/>
        <end position="113"/>
    </location>
</feature>
<evidence type="ECO:0008006" key="5">
    <source>
        <dbReference type="Google" id="ProtNLM"/>
    </source>
</evidence>
<gene>
    <name evidence="3" type="ORF">DFQ14_105190</name>
</gene>
<dbReference type="OrthoDB" id="5193869at2"/>
<keyword evidence="4" id="KW-1185">Reference proteome</keyword>
<dbReference type="RefSeq" id="WP_114453039.1">
    <property type="nucleotide sequence ID" value="NZ_QPJC01000005.1"/>
</dbReference>
<organism evidence="3 4">
    <name type="scientific">Halopolyspora algeriensis</name>
    <dbReference type="NCBI Taxonomy" id="1500506"/>
    <lineage>
        <taxon>Bacteria</taxon>
        <taxon>Bacillati</taxon>
        <taxon>Actinomycetota</taxon>
        <taxon>Actinomycetes</taxon>
        <taxon>Actinomycetes incertae sedis</taxon>
        <taxon>Halopolyspora</taxon>
    </lineage>
</organism>
<reference evidence="3 4" key="1">
    <citation type="submission" date="2018-07" db="EMBL/GenBank/DDBJ databases">
        <title>Genomic Encyclopedia of Type Strains, Phase III (KMG-III): the genomes of soil and plant-associated and newly described type strains.</title>
        <authorList>
            <person name="Whitman W."/>
        </authorList>
    </citation>
    <scope>NUCLEOTIDE SEQUENCE [LARGE SCALE GENOMIC DNA]</scope>
    <source>
        <strain evidence="3 4">CECT 8575</strain>
    </source>
</reference>
<keyword evidence="2" id="KW-0812">Transmembrane</keyword>
<comment type="caution">
    <text evidence="3">The sequence shown here is derived from an EMBL/GenBank/DDBJ whole genome shotgun (WGS) entry which is preliminary data.</text>
</comment>
<feature type="region of interest" description="Disordered" evidence="1">
    <location>
        <begin position="1"/>
        <end position="94"/>
    </location>
</feature>
<evidence type="ECO:0000313" key="4">
    <source>
        <dbReference type="Proteomes" id="UP000253495"/>
    </source>
</evidence>
<evidence type="ECO:0000256" key="1">
    <source>
        <dbReference type="SAM" id="MobiDB-lite"/>
    </source>
</evidence>
<dbReference type="EMBL" id="QPJC01000005">
    <property type="protein sequence ID" value="RCW44045.1"/>
    <property type="molecule type" value="Genomic_DNA"/>
</dbReference>
<evidence type="ECO:0000256" key="2">
    <source>
        <dbReference type="SAM" id="Phobius"/>
    </source>
</evidence>
<accession>A0A368VSD9</accession>
<proteinExistence type="predicted"/>
<dbReference type="Proteomes" id="UP000253495">
    <property type="component" value="Unassembled WGS sequence"/>
</dbReference>
<name>A0A368VSD9_9ACTN</name>
<dbReference type="AlphaFoldDB" id="A0A368VSD9"/>
<sequence length="158" mass="16537">MNTRHGNADGPEDIDAAFAEIVAELERDDTPLPKWPVDSSRAEDSDPVDPARSASAGSEPAAEHPGGPRSWSPSEEEDEGHFEPPDPPPLPAPKAGTVGGVALIVLGFCLLVVPGLVGWIGTIALPLGLVSISVGIGWLLLRMRPTPPDSEWDDGAQL</sequence>